<name>V4HDP3_9EURY</name>
<proteinExistence type="predicted"/>
<keyword evidence="4" id="KW-1185">Reference proteome</keyword>
<reference evidence="3 4" key="1">
    <citation type="journal article" date="2013" name="Genome Announc.">
        <title>Draft Genome Sequence of 'Candidatus Halobonum tyrrellensis' Strain G22, Isolated from the Hypersaline Waters of Lake Tyrrell, Australia.</title>
        <authorList>
            <person name="Ugalde J.A."/>
            <person name="Narasingarao P."/>
            <person name="Kuo S."/>
            <person name="Podell S."/>
            <person name="Allen E.E."/>
        </authorList>
    </citation>
    <scope>NUCLEOTIDE SEQUENCE [LARGE SCALE GENOMIC DNA]</scope>
    <source>
        <strain evidence="3 4">G22</strain>
    </source>
</reference>
<keyword evidence="2" id="KW-0812">Transmembrane</keyword>
<dbReference type="Proteomes" id="UP000017840">
    <property type="component" value="Unassembled WGS sequence"/>
</dbReference>
<dbReference type="PATRIC" id="fig|1324957.4.peg.2100"/>
<feature type="region of interest" description="Disordered" evidence="1">
    <location>
        <begin position="346"/>
        <end position="373"/>
    </location>
</feature>
<dbReference type="Pfam" id="PF25927">
    <property type="entry name" value="DUF7972"/>
    <property type="match status" value="1"/>
</dbReference>
<evidence type="ECO:0000256" key="1">
    <source>
        <dbReference type="SAM" id="MobiDB-lite"/>
    </source>
</evidence>
<dbReference type="eggNOG" id="arCOG08131">
    <property type="taxonomic scope" value="Archaea"/>
</dbReference>
<evidence type="ECO:0000256" key="2">
    <source>
        <dbReference type="SAM" id="Phobius"/>
    </source>
</evidence>
<feature type="transmembrane region" description="Helical" evidence="2">
    <location>
        <begin position="297"/>
        <end position="320"/>
    </location>
</feature>
<accession>V4HDP3</accession>
<comment type="caution">
    <text evidence="3">The sequence shown here is derived from an EMBL/GenBank/DDBJ whole genome shotgun (WGS) entry which is preliminary data.</text>
</comment>
<feature type="transmembrane region" description="Helical" evidence="2">
    <location>
        <begin position="263"/>
        <end position="282"/>
    </location>
</feature>
<evidence type="ECO:0000313" key="4">
    <source>
        <dbReference type="Proteomes" id="UP000017840"/>
    </source>
</evidence>
<feature type="transmembrane region" description="Helical" evidence="2">
    <location>
        <begin position="37"/>
        <end position="58"/>
    </location>
</feature>
<feature type="transmembrane region" description="Helical" evidence="2">
    <location>
        <begin position="70"/>
        <end position="97"/>
    </location>
</feature>
<dbReference type="AlphaFoldDB" id="V4HDP3"/>
<gene>
    <name evidence="3" type="ORF">K933_10345</name>
</gene>
<protein>
    <submittedName>
        <fullName evidence="3">Uncharacterized protein</fullName>
    </submittedName>
</protein>
<evidence type="ECO:0000313" key="3">
    <source>
        <dbReference type="EMBL" id="ESP88203.1"/>
    </source>
</evidence>
<sequence>MSADDAESDVRPGDATDGQVGRERAAEWFLLTGRRRVAAGLIAAVFFAGVLAVARVAGVPVRTLVAEKNTLWWVFSPMIGAVVTGVTLVITISQLILSQELGSLGDQRERMEGSMEFRDDANPRLDSPVGSADPASFMRQLLDGVRARADSLGAAVADAPDTALHAEVDEYVDAVSDDAARASEVLEDATFGGFDVMYGALTFNYSWRLYQGRRLVARHGDAFDSETRRLLDELLGLLRLFGPAREHFKTLYFQWELVNLSRVLLLSSVPALFVAVTVQLFVNGSSFPGALVGVERLTWVLAAGVTVTLLPFFLLLTYVIRVATVTKRTLAIGPFVLRNTDRDRIDWETDPQTESATEPGAETDPQTESAERE</sequence>
<keyword evidence="2" id="KW-1133">Transmembrane helix</keyword>
<dbReference type="EMBL" id="ASGZ01000033">
    <property type="protein sequence ID" value="ESP88203.1"/>
    <property type="molecule type" value="Genomic_DNA"/>
</dbReference>
<keyword evidence="2" id="KW-0472">Membrane</keyword>
<dbReference type="OrthoDB" id="202254at2157"/>
<organism evidence="3 4">
    <name type="scientific">Candidatus Halobonum tyrrellensis G22</name>
    <dbReference type="NCBI Taxonomy" id="1324957"/>
    <lineage>
        <taxon>Archaea</taxon>
        <taxon>Methanobacteriati</taxon>
        <taxon>Methanobacteriota</taxon>
        <taxon>Stenosarchaea group</taxon>
        <taxon>Halobacteria</taxon>
        <taxon>Halobacteriales</taxon>
        <taxon>Haloferacaceae</taxon>
        <taxon>Candidatus Halobonum</taxon>
    </lineage>
</organism>
<dbReference type="RefSeq" id="WP_023394652.1">
    <property type="nucleotide sequence ID" value="NZ_ASGZ01000033.1"/>
</dbReference>
<dbReference type="InterPro" id="IPR058278">
    <property type="entry name" value="DUF7972"/>
</dbReference>
<feature type="compositionally biased region" description="Polar residues" evidence="1">
    <location>
        <begin position="364"/>
        <end position="373"/>
    </location>
</feature>